<keyword evidence="3" id="KW-0378">Hydrolase</keyword>
<dbReference type="PANTHER" id="PTHR46233">
    <property type="entry name" value="HYDROXYACYLGLUTATHIONE HYDROLASE GLOC"/>
    <property type="match status" value="1"/>
</dbReference>
<keyword evidence="2" id="KW-0479">Metal-binding</keyword>
<dbReference type="Pfam" id="PF00753">
    <property type="entry name" value="Lactamase_B"/>
    <property type="match status" value="1"/>
</dbReference>
<reference evidence="6 7" key="1">
    <citation type="submission" date="2023-07" db="EMBL/GenBank/DDBJ databases">
        <title>Genomic Encyclopedia of Type Strains, Phase IV (KMG-IV): sequencing the most valuable type-strain genomes for metagenomic binning, comparative biology and taxonomic classification.</title>
        <authorList>
            <person name="Goeker M."/>
        </authorList>
    </citation>
    <scope>NUCLEOTIDE SEQUENCE [LARGE SCALE GENOMIC DNA]</scope>
    <source>
        <strain evidence="6 7">DSM 23494</strain>
    </source>
</reference>
<evidence type="ECO:0000256" key="3">
    <source>
        <dbReference type="ARBA" id="ARBA00022801"/>
    </source>
</evidence>
<evidence type="ECO:0000256" key="1">
    <source>
        <dbReference type="ARBA" id="ARBA00001947"/>
    </source>
</evidence>
<dbReference type="SMART" id="SM00849">
    <property type="entry name" value="Lactamase_B"/>
    <property type="match status" value="1"/>
</dbReference>
<dbReference type="EMBL" id="JAUSUB010000010">
    <property type="protein sequence ID" value="MDQ0270830.1"/>
    <property type="molecule type" value="Genomic_DNA"/>
</dbReference>
<evidence type="ECO:0000256" key="2">
    <source>
        <dbReference type="ARBA" id="ARBA00022723"/>
    </source>
</evidence>
<organism evidence="6 7">
    <name type="scientific">Cytobacillus purgationiresistens</name>
    <dbReference type="NCBI Taxonomy" id="863449"/>
    <lineage>
        <taxon>Bacteria</taxon>
        <taxon>Bacillati</taxon>
        <taxon>Bacillota</taxon>
        <taxon>Bacilli</taxon>
        <taxon>Bacillales</taxon>
        <taxon>Bacillaceae</taxon>
        <taxon>Cytobacillus</taxon>
    </lineage>
</organism>
<comment type="caution">
    <text evidence="6">The sequence shown here is derived from an EMBL/GenBank/DDBJ whole genome shotgun (WGS) entry which is preliminary data.</text>
</comment>
<sequence>MKIFQDEHIAVFQSALYKVLSTVIETNDAIIVIDPAMLPNEMDEIRKEVDEKQGNKRLVLIFTHGDFDHIIGYQTFLGATVIGSIGMENHPFKEKKVQLINEFDKDYYIDRECPIEYPKLDIVIHTDGQKVQFDSTTLTFYLAPGHTSDGLFIVIKSLGVWVTGDYLSDFELPFINDSAVSYQQTLEKSKEIVEANKIQLLIPGHGKPAYTQSEMKRRIQMADEYLTSLIQAVKNEDEHEIDRLGEMHHYPSSFTKGCHEENIEVIKRELSGIE</sequence>
<evidence type="ECO:0000313" key="6">
    <source>
        <dbReference type="EMBL" id="MDQ0270830.1"/>
    </source>
</evidence>
<keyword evidence="7" id="KW-1185">Reference proteome</keyword>
<name>A0ABU0ALD0_9BACI</name>
<evidence type="ECO:0000256" key="4">
    <source>
        <dbReference type="ARBA" id="ARBA00022833"/>
    </source>
</evidence>
<accession>A0ABU0ALD0</accession>
<proteinExistence type="predicted"/>
<evidence type="ECO:0000259" key="5">
    <source>
        <dbReference type="SMART" id="SM00849"/>
    </source>
</evidence>
<protein>
    <submittedName>
        <fullName evidence="6">Glyoxylase-like metal-dependent hydrolase (Beta-lactamase superfamily II)</fullName>
    </submittedName>
</protein>
<keyword evidence="4" id="KW-0862">Zinc</keyword>
<dbReference type="Gene3D" id="3.60.15.10">
    <property type="entry name" value="Ribonuclease Z/Hydroxyacylglutathione hydrolase-like"/>
    <property type="match status" value="1"/>
</dbReference>
<comment type="cofactor">
    <cofactor evidence="1">
        <name>Zn(2+)</name>
        <dbReference type="ChEBI" id="CHEBI:29105"/>
    </cofactor>
</comment>
<dbReference type="PANTHER" id="PTHR46233:SF3">
    <property type="entry name" value="HYDROXYACYLGLUTATHIONE HYDROLASE GLOC"/>
    <property type="match status" value="1"/>
</dbReference>
<dbReference type="SUPFAM" id="SSF56281">
    <property type="entry name" value="Metallo-hydrolase/oxidoreductase"/>
    <property type="match status" value="1"/>
</dbReference>
<dbReference type="RefSeq" id="WP_307475562.1">
    <property type="nucleotide sequence ID" value="NZ_JAUSUB010000010.1"/>
</dbReference>
<dbReference type="InterPro" id="IPR036866">
    <property type="entry name" value="RibonucZ/Hydroxyglut_hydro"/>
</dbReference>
<feature type="domain" description="Metallo-beta-lactamase" evidence="5">
    <location>
        <begin position="18"/>
        <end position="205"/>
    </location>
</feature>
<dbReference type="InterPro" id="IPR001279">
    <property type="entry name" value="Metallo-B-lactamas"/>
</dbReference>
<dbReference type="Proteomes" id="UP001238088">
    <property type="component" value="Unassembled WGS sequence"/>
</dbReference>
<dbReference type="InterPro" id="IPR051453">
    <property type="entry name" value="MBL_Glyoxalase_II"/>
</dbReference>
<evidence type="ECO:0000313" key="7">
    <source>
        <dbReference type="Proteomes" id="UP001238088"/>
    </source>
</evidence>
<gene>
    <name evidence="6" type="ORF">J2S17_002715</name>
</gene>